<name>A0A173LY30_9MICO</name>
<keyword evidence="1" id="KW-0812">Transmembrane</keyword>
<keyword evidence="1" id="KW-0472">Membrane</keyword>
<dbReference type="RefSeq" id="WP_096382572.1">
    <property type="nucleotide sequence ID" value="NZ_AP017457.1"/>
</dbReference>
<accession>A0A173LY30</accession>
<dbReference type="AlphaFoldDB" id="A0A173LY30"/>
<feature type="transmembrane region" description="Helical" evidence="1">
    <location>
        <begin position="50"/>
        <end position="72"/>
    </location>
</feature>
<feature type="transmembrane region" description="Helical" evidence="1">
    <location>
        <begin position="104"/>
        <end position="124"/>
    </location>
</feature>
<gene>
    <name evidence="2" type="ORF">AUMI_112250</name>
</gene>
<dbReference type="Proteomes" id="UP000243847">
    <property type="component" value="Chromosome sequence1"/>
</dbReference>
<reference evidence="2 3" key="1">
    <citation type="journal article" date="2016" name="Genome Announc.">
        <title>Complete Genome Sequence of Aurantimicrobium minutum Type Strain KNCT, a Planktonic Ultramicrobacterium Isolated from River Water.</title>
        <authorList>
            <person name="Nakai R."/>
            <person name="Fujisawa T."/>
            <person name="Nakamura Y."/>
            <person name="Nishide H."/>
            <person name="Uchiyama I."/>
            <person name="Baba T."/>
            <person name="Toyoda A."/>
            <person name="Fujiyama A."/>
            <person name="Naganuma T."/>
            <person name="Niki H."/>
        </authorList>
    </citation>
    <scope>NUCLEOTIDE SEQUENCE [LARGE SCALE GENOMIC DNA]</scope>
    <source>
        <strain evidence="2 3">KNC</strain>
    </source>
</reference>
<organism evidence="2 3">
    <name type="scientific">Aurantimicrobium minutum</name>
    <dbReference type="NCBI Taxonomy" id="708131"/>
    <lineage>
        <taxon>Bacteria</taxon>
        <taxon>Bacillati</taxon>
        <taxon>Actinomycetota</taxon>
        <taxon>Actinomycetes</taxon>
        <taxon>Micrococcales</taxon>
        <taxon>Microbacteriaceae</taxon>
        <taxon>Aurantimicrobium</taxon>
    </lineage>
</organism>
<feature type="transmembrane region" description="Helical" evidence="1">
    <location>
        <begin position="177"/>
        <end position="198"/>
    </location>
</feature>
<dbReference type="EMBL" id="AP017457">
    <property type="protein sequence ID" value="BAU99767.1"/>
    <property type="molecule type" value="Genomic_DNA"/>
</dbReference>
<evidence type="ECO:0000313" key="2">
    <source>
        <dbReference type="EMBL" id="BAU99767.1"/>
    </source>
</evidence>
<proteinExistence type="predicted"/>
<feature type="transmembrane region" description="Helical" evidence="1">
    <location>
        <begin position="131"/>
        <end position="157"/>
    </location>
</feature>
<evidence type="ECO:0000256" key="1">
    <source>
        <dbReference type="SAM" id="Phobius"/>
    </source>
</evidence>
<dbReference type="KEGG" id="amin:AUMI_112250"/>
<dbReference type="OrthoDB" id="5109074at2"/>
<sequence length="217" mass="23460">MSDVAQEHPEFFKPTPEEEAARGAGFASVAAGTSEDSPAVDTKPSNRTTAALVALLGGAIFAVLYALAAWGYSAVAWLYGSSSEGTEAAAFIQERSVSFLLTPVYWLTVFAFTLYFVLLAILVNTGHWRSFVLWGLLVAVLTYATAIGAGLLTVRAWTLTYSEAIEFMWRGIAFNPLVLVAVVLSREIPIWLGGWIALKARKYRDADQASATEEIAV</sequence>
<protein>
    <submittedName>
        <fullName evidence="2">Uncharacterized protein</fullName>
    </submittedName>
</protein>
<evidence type="ECO:0000313" key="3">
    <source>
        <dbReference type="Proteomes" id="UP000243847"/>
    </source>
</evidence>
<keyword evidence="1" id="KW-1133">Transmembrane helix</keyword>
<dbReference type="GeneID" id="80452414"/>